<dbReference type="EMBL" id="JACIJI010000009">
    <property type="protein sequence ID" value="MBB5720155.1"/>
    <property type="molecule type" value="Genomic_DNA"/>
</dbReference>
<keyword evidence="1" id="KW-0812">Transmembrane</keyword>
<dbReference type="Gene3D" id="1.20.1640.10">
    <property type="entry name" value="Multidrug efflux transporter AcrB transmembrane domain"/>
    <property type="match status" value="1"/>
</dbReference>
<dbReference type="PANTHER" id="PTHR32063">
    <property type="match status" value="1"/>
</dbReference>
<keyword evidence="3" id="KW-1185">Reference proteome</keyword>
<feature type="transmembrane region" description="Helical" evidence="1">
    <location>
        <begin position="17"/>
        <end position="37"/>
    </location>
</feature>
<dbReference type="PANTHER" id="PTHR32063:SF68">
    <property type="entry name" value="PROBALE CATION EFFLUX SYSTEM PROTEIN"/>
    <property type="match status" value="1"/>
</dbReference>
<keyword evidence="1" id="KW-0472">Membrane</keyword>
<dbReference type="SUPFAM" id="SSF82866">
    <property type="entry name" value="Multidrug efflux transporter AcrB transmembrane domain"/>
    <property type="match status" value="1"/>
</dbReference>
<name>A0A840Z2K9_9SPHN</name>
<protein>
    <submittedName>
        <fullName evidence="2">Cu/Ag efflux pump CusA</fullName>
    </submittedName>
</protein>
<feature type="transmembrane region" description="Helical" evidence="1">
    <location>
        <begin position="58"/>
        <end position="78"/>
    </location>
</feature>
<dbReference type="Proteomes" id="UP000554342">
    <property type="component" value="Unassembled WGS sequence"/>
</dbReference>
<dbReference type="GO" id="GO:0042910">
    <property type="term" value="F:xenobiotic transmembrane transporter activity"/>
    <property type="evidence" value="ECO:0007669"/>
    <property type="project" value="TreeGrafter"/>
</dbReference>
<reference evidence="2 3" key="1">
    <citation type="submission" date="2020-08" db="EMBL/GenBank/DDBJ databases">
        <title>Genomic Encyclopedia of Type Strains, Phase IV (KMG-IV): sequencing the most valuable type-strain genomes for metagenomic binning, comparative biology and taxonomic classification.</title>
        <authorList>
            <person name="Goeker M."/>
        </authorList>
    </citation>
    <scope>NUCLEOTIDE SEQUENCE [LARGE SCALE GENOMIC DNA]</scope>
    <source>
        <strain evidence="2 3">DSM 27203</strain>
    </source>
</reference>
<evidence type="ECO:0000256" key="1">
    <source>
        <dbReference type="SAM" id="Phobius"/>
    </source>
</evidence>
<dbReference type="AlphaFoldDB" id="A0A840Z2K9"/>
<gene>
    <name evidence="2" type="ORF">FHR23_003117</name>
</gene>
<organism evidence="2 3">
    <name type="scientific">Stakelama sediminis</name>
    <dbReference type="NCBI Taxonomy" id="463200"/>
    <lineage>
        <taxon>Bacteria</taxon>
        <taxon>Pseudomonadati</taxon>
        <taxon>Pseudomonadota</taxon>
        <taxon>Alphaproteobacteria</taxon>
        <taxon>Sphingomonadales</taxon>
        <taxon>Sphingomonadaceae</taxon>
        <taxon>Stakelama</taxon>
    </lineage>
</organism>
<keyword evidence="1" id="KW-1133">Transmembrane helix</keyword>
<dbReference type="InterPro" id="IPR001036">
    <property type="entry name" value="Acrflvin-R"/>
</dbReference>
<dbReference type="Pfam" id="PF00873">
    <property type="entry name" value="ACR_tran"/>
    <property type="match status" value="1"/>
</dbReference>
<evidence type="ECO:0000313" key="2">
    <source>
        <dbReference type="EMBL" id="MBB5720155.1"/>
    </source>
</evidence>
<feature type="transmembrane region" description="Helical" evidence="1">
    <location>
        <begin position="90"/>
        <end position="113"/>
    </location>
</feature>
<sequence length="134" mass="14101">MIALAASGEYLSVPASVGFIALLGIAVLNGLVMVTYFRQLREEGMALSEAVRRGAERRLRPVLMTASIAAFGLVPLLFATGPGSEIQKPLAIVVIGGLVSATLLTLILLPILYERFGENAAERAAGDALHPVED</sequence>
<proteinExistence type="predicted"/>
<evidence type="ECO:0000313" key="3">
    <source>
        <dbReference type="Proteomes" id="UP000554342"/>
    </source>
</evidence>
<accession>A0A840Z2K9</accession>
<comment type="caution">
    <text evidence="2">The sequence shown here is derived from an EMBL/GenBank/DDBJ whole genome shotgun (WGS) entry which is preliminary data.</text>
</comment>
<dbReference type="GO" id="GO:0005886">
    <property type="term" value="C:plasma membrane"/>
    <property type="evidence" value="ECO:0007669"/>
    <property type="project" value="TreeGrafter"/>
</dbReference>